<evidence type="ECO:0000313" key="2">
    <source>
        <dbReference type="Proteomes" id="UP000077521"/>
    </source>
</evidence>
<sequence>MRRRFPVNKHEQRSQAHSRVWNTSDETSMTYFFSKVQLFRHAYGSLFTDEALAQQVLAGLPASMRSTLRLPQEGVALEQVQDGLCDWEPTWREASGVPLAKTTLKGQKEKESAIVESESSTKVLTLPPNRPPRSELRSAATPIKPVVPSQIASTSASVASLAASYDPSRVIPANGGQSRMYRRPDSSKVMKLARNCVKCGGQHFDFEHDHLLRAGQLNTLDSLTEDYPEVDESELDPQHF</sequence>
<evidence type="ECO:0000313" key="1">
    <source>
        <dbReference type="EMBL" id="KAE8244674.1"/>
    </source>
</evidence>
<reference evidence="1" key="2">
    <citation type="journal article" date="2019" name="IMA Fungus">
        <title>Genome sequencing and comparison of five Tilletia species to identify candidate genes for the detection of regulated species infecting wheat.</title>
        <authorList>
            <person name="Nguyen H.D.T."/>
            <person name="Sultana T."/>
            <person name="Kesanakurti P."/>
            <person name="Hambleton S."/>
        </authorList>
    </citation>
    <scope>NUCLEOTIDE SEQUENCE</scope>
    <source>
        <strain evidence="1">DAOMC 236416</strain>
    </source>
</reference>
<dbReference type="EMBL" id="LWDF02000601">
    <property type="protein sequence ID" value="KAE8244674.1"/>
    <property type="molecule type" value="Genomic_DNA"/>
</dbReference>
<organism evidence="1 2">
    <name type="scientific">Tilletia indica</name>
    <dbReference type="NCBI Taxonomy" id="43049"/>
    <lineage>
        <taxon>Eukaryota</taxon>
        <taxon>Fungi</taxon>
        <taxon>Dikarya</taxon>
        <taxon>Basidiomycota</taxon>
        <taxon>Ustilaginomycotina</taxon>
        <taxon>Exobasidiomycetes</taxon>
        <taxon>Tilletiales</taxon>
        <taxon>Tilletiaceae</taxon>
        <taxon>Tilletia</taxon>
    </lineage>
</organism>
<dbReference type="AlphaFoldDB" id="A0A177T5E3"/>
<comment type="caution">
    <text evidence="1">The sequence shown here is derived from an EMBL/GenBank/DDBJ whole genome shotgun (WGS) entry which is preliminary data.</text>
</comment>
<protein>
    <submittedName>
        <fullName evidence="1">Uncharacterized protein</fullName>
    </submittedName>
</protein>
<gene>
    <name evidence="1" type="ORF">A4X13_0g6379</name>
</gene>
<accession>A0A177T5E3</accession>
<keyword evidence="2" id="KW-1185">Reference proteome</keyword>
<dbReference type="Proteomes" id="UP000077521">
    <property type="component" value="Unassembled WGS sequence"/>
</dbReference>
<name>A0A177T5E3_9BASI</name>
<proteinExistence type="predicted"/>
<reference evidence="1" key="1">
    <citation type="submission" date="2016-04" db="EMBL/GenBank/DDBJ databases">
        <authorList>
            <person name="Nguyen H.D."/>
            <person name="Samba Siva P."/>
            <person name="Cullis J."/>
            <person name="Levesque C.A."/>
            <person name="Hambleton S."/>
        </authorList>
    </citation>
    <scope>NUCLEOTIDE SEQUENCE</scope>
    <source>
        <strain evidence="1">DAOMC 236416</strain>
    </source>
</reference>